<dbReference type="NCBIfam" id="TIGR02210">
    <property type="entry name" value="rodA_shape"/>
    <property type="match status" value="1"/>
</dbReference>
<comment type="subcellular location">
    <subcellularLocation>
        <location evidence="1">Membrane</location>
        <topology evidence="1">Multi-pass membrane protein</topology>
    </subcellularLocation>
</comment>
<evidence type="ECO:0000313" key="8">
    <source>
        <dbReference type="Proteomes" id="UP000530850"/>
    </source>
</evidence>
<feature type="transmembrane region" description="Helical" evidence="6">
    <location>
        <begin position="337"/>
        <end position="355"/>
    </location>
</feature>
<feature type="transmembrane region" description="Helical" evidence="6">
    <location>
        <begin position="198"/>
        <end position="218"/>
    </location>
</feature>
<sequence>MSQLPHISPMQGMRFESPDKKGDGGPLGGGLLSFFLVAFVLICYGLVVCWSACLVDKDFNFSRQYLGLLLGLICMVVVWRFDYRKLGNMTVPLYIVTIALILSPFVPGLGVEENGARSWIKLGMQFQPGEFAKVTMVLLAASLVSRYGGKLDDLRQYLKVLFILLSPTVVIMLQPDLGTGLVYFFIAGVTLVMGGAKPSYLIATVVLGIAAVAILLGIDELVFKHEDPTTSTGYEYKILKQYQRSRLTVFLNPDADTSATGYNLAQAMIAVGSGGLFGKGLGNTTQAANGFLPEAPTDFIFCVLAEQLGFVGAMALILLYAAFIACAVRIALRSDDLFGMLLVCGVVGMWLFQILENIGMTIGLMPITGIPLPFFSYGSSFMVTNMIMIGLIASVASHHATLGGKRL</sequence>
<dbReference type="GO" id="GO:0008360">
    <property type="term" value="P:regulation of cell shape"/>
    <property type="evidence" value="ECO:0007669"/>
    <property type="project" value="UniProtKB-KW"/>
</dbReference>
<protein>
    <submittedName>
        <fullName evidence="7">Rod shape determining protein RodA</fullName>
    </submittedName>
</protein>
<dbReference type="InterPro" id="IPR001182">
    <property type="entry name" value="FtsW/RodA"/>
</dbReference>
<dbReference type="PANTHER" id="PTHR30474">
    <property type="entry name" value="CELL CYCLE PROTEIN"/>
    <property type="match status" value="1"/>
</dbReference>
<dbReference type="Pfam" id="PF01098">
    <property type="entry name" value="FTSW_RODA_SPOVE"/>
    <property type="match status" value="1"/>
</dbReference>
<dbReference type="GeneID" id="93355898"/>
<keyword evidence="2 6" id="KW-0812">Transmembrane</keyword>
<evidence type="ECO:0000256" key="3">
    <source>
        <dbReference type="ARBA" id="ARBA00022960"/>
    </source>
</evidence>
<dbReference type="GO" id="GO:0051301">
    <property type="term" value="P:cell division"/>
    <property type="evidence" value="ECO:0007669"/>
    <property type="project" value="InterPro"/>
</dbReference>
<dbReference type="GO" id="GO:0032153">
    <property type="term" value="C:cell division site"/>
    <property type="evidence" value="ECO:0007669"/>
    <property type="project" value="TreeGrafter"/>
</dbReference>
<organism evidence="7 8">
    <name type="scientific">Parvibacter caecicola</name>
    <dbReference type="NCBI Taxonomy" id="747645"/>
    <lineage>
        <taxon>Bacteria</taxon>
        <taxon>Bacillati</taxon>
        <taxon>Actinomycetota</taxon>
        <taxon>Coriobacteriia</taxon>
        <taxon>Coriobacteriales</taxon>
        <taxon>Coriobacteriaceae</taxon>
        <taxon>Parvibacter</taxon>
    </lineage>
</organism>
<dbReference type="GO" id="GO:0005886">
    <property type="term" value="C:plasma membrane"/>
    <property type="evidence" value="ECO:0007669"/>
    <property type="project" value="TreeGrafter"/>
</dbReference>
<keyword evidence="5 6" id="KW-0472">Membrane</keyword>
<proteinExistence type="predicted"/>
<feature type="transmembrane region" description="Helical" evidence="6">
    <location>
        <begin position="160"/>
        <end position="186"/>
    </location>
</feature>
<name>A0A7W5D0D4_9ACTN</name>
<evidence type="ECO:0000256" key="1">
    <source>
        <dbReference type="ARBA" id="ARBA00004141"/>
    </source>
</evidence>
<keyword evidence="3" id="KW-0133">Cell shape</keyword>
<dbReference type="InterPro" id="IPR011923">
    <property type="entry name" value="RodA/MrdB"/>
</dbReference>
<gene>
    <name evidence="7" type="ORF">FHR31_000354</name>
</gene>
<feature type="transmembrane region" description="Helical" evidence="6">
    <location>
        <begin position="65"/>
        <end position="81"/>
    </location>
</feature>
<dbReference type="Proteomes" id="UP000530850">
    <property type="component" value="Unassembled WGS sequence"/>
</dbReference>
<dbReference type="EMBL" id="JACHYA010000001">
    <property type="protein sequence ID" value="MBB3170574.1"/>
    <property type="molecule type" value="Genomic_DNA"/>
</dbReference>
<feature type="transmembrane region" description="Helical" evidence="6">
    <location>
        <begin position="93"/>
        <end position="111"/>
    </location>
</feature>
<feature type="transmembrane region" description="Helical" evidence="6">
    <location>
        <begin position="375"/>
        <end position="396"/>
    </location>
</feature>
<dbReference type="GO" id="GO:0015648">
    <property type="term" value="F:lipid-linked peptidoglycan transporter activity"/>
    <property type="evidence" value="ECO:0007669"/>
    <property type="project" value="TreeGrafter"/>
</dbReference>
<comment type="caution">
    <text evidence="7">The sequence shown here is derived from an EMBL/GenBank/DDBJ whole genome shotgun (WGS) entry which is preliminary data.</text>
</comment>
<dbReference type="AlphaFoldDB" id="A0A7W5D0D4"/>
<evidence type="ECO:0000256" key="2">
    <source>
        <dbReference type="ARBA" id="ARBA00022692"/>
    </source>
</evidence>
<feature type="transmembrane region" description="Helical" evidence="6">
    <location>
        <begin position="308"/>
        <end position="330"/>
    </location>
</feature>
<keyword evidence="4 6" id="KW-1133">Transmembrane helix</keyword>
<reference evidence="7 8" key="1">
    <citation type="submission" date="2020-08" db="EMBL/GenBank/DDBJ databases">
        <title>Sequencing the genomes of 1000 actinobacteria strains.</title>
        <authorList>
            <person name="Klenk H.-P."/>
        </authorList>
    </citation>
    <scope>NUCLEOTIDE SEQUENCE [LARGE SCALE GENOMIC DNA]</scope>
    <source>
        <strain evidence="7 8">DSM 22242</strain>
    </source>
</reference>
<evidence type="ECO:0000256" key="6">
    <source>
        <dbReference type="SAM" id="Phobius"/>
    </source>
</evidence>
<dbReference type="RefSeq" id="WP_214646972.1">
    <property type="nucleotide sequence ID" value="NZ_CANSOV010000001.1"/>
</dbReference>
<evidence type="ECO:0000256" key="4">
    <source>
        <dbReference type="ARBA" id="ARBA00022989"/>
    </source>
</evidence>
<accession>A0A7W5D0D4</accession>
<feature type="transmembrane region" description="Helical" evidence="6">
    <location>
        <begin position="31"/>
        <end position="53"/>
    </location>
</feature>
<evidence type="ECO:0000256" key="5">
    <source>
        <dbReference type="ARBA" id="ARBA00023136"/>
    </source>
</evidence>
<evidence type="ECO:0000313" key="7">
    <source>
        <dbReference type="EMBL" id="MBB3170574.1"/>
    </source>
</evidence>